<dbReference type="PANTHER" id="PTHR24348:SF22">
    <property type="entry name" value="NON-SPECIFIC SERINE_THREONINE PROTEIN KINASE"/>
    <property type="match status" value="1"/>
</dbReference>
<organism evidence="8 9">
    <name type="scientific">Coprococcus aceti</name>
    <dbReference type="NCBI Taxonomy" id="2981786"/>
    <lineage>
        <taxon>Bacteria</taxon>
        <taxon>Bacillati</taxon>
        <taxon>Bacillota</taxon>
        <taxon>Clostridia</taxon>
        <taxon>Lachnospirales</taxon>
        <taxon>Lachnospiraceae</taxon>
        <taxon>Coprococcus</taxon>
    </lineage>
</organism>
<feature type="transmembrane region" description="Helical" evidence="6">
    <location>
        <begin position="345"/>
        <end position="366"/>
    </location>
</feature>
<keyword evidence="6" id="KW-1133">Transmembrane helix</keyword>
<dbReference type="PROSITE" id="PS50011">
    <property type="entry name" value="PROTEIN_KINASE_DOM"/>
    <property type="match status" value="1"/>
</dbReference>
<evidence type="ECO:0000313" key="9">
    <source>
        <dbReference type="Proteomes" id="UP001494672"/>
    </source>
</evidence>
<dbReference type="PANTHER" id="PTHR24348">
    <property type="entry name" value="SERINE/THREONINE-PROTEIN KINASE UNC-51-RELATED"/>
    <property type="match status" value="1"/>
</dbReference>
<keyword evidence="6" id="KW-0812">Transmembrane</keyword>
<evidence type="ECO:0000313" key="8">
    <source>
        <dbReference type="EMBL" id="MEQ2592925.1"/>
    </source>
</evidence>
<keyword evidence="3 8" id="KW-0418">Kinase</keyword>
<dbReference type="InterPro" id="IPR008266">
    <property type="entry name" value="Tyr_kinase_AS"/>
</dbReference>
<dbReference type="RefSeq" id="WP_022216238.1">
    <property type="nucleotide sequence ID" value="NZ_JBBNGJ010000005.1"/>
</dbReference>
<reference evidence="8 9" key="1">
    <citation type="submission" date="2024-04" db="EMBL/GenBank/DDBJ databases">
        <title>Human intestinal bacterial collection.</title>
        <authorList>
            <person name="Pauvert C."/>
            <person name="Hitch T.C.A."/>
            <person name="Clavel T."/>
        </authorList>
    </citation>
    <scope>NUCLEOTIDE SEQUENCE [LARGE SCALE GENOMIC DNA]</scope>
    <source>
        <strain evidence="8 9">CLA-AA-H181</strain>
    </source>
</reference>
<evidence type="ECO:0000256" key="1">
    <source>
        <dbReference type="ARBA" id="ARBA00022679"/>
    </source>
</evidence>
<feature type="domain" description="Protein kinase" evidence="7">
    <location>
        <begin position="53"/>
        <end position="331"/>
    </location>
</feature>
<dbReference type="SUPFAM" id="SSF53850">
    <property type="entry name" value="Periplasmic binding protein-like II"/>
    <property type="match status" value="1"/>
</dbReference>
<feature type="binding site" evidence="5">
    <location>
        <position position="82"/>
    </location>
    <ligand>
        <name>ATP</name>
        <dbReference type="ChEBI" id="CHEBI:30616"/>
    </ligand>
</feature>
<keyword evidence="1 8" id="KW-0808">Transferase</keyword>
<dbReference type="Gene3D" id="3.40.190.10">
    <property type="entry name" value="Periplasmic binding protein-like II"/>
    <property type="match status" value="1"/>
</dbReference>
<evidence type="ECO:0000256" key="3">
    <source>
        <dbReference type="ARBA" id="ARBA00022777"/>
    </source>
</evidence>
<evidence type="ECO:0000256" key="2">
    <source>
        <dbReference type="ARBA" id="ARBA00022741"/>
    </source>
</evidence>
<dbReference type="InterPro" id="IPR011009">
    <property type="entry name" value="Kinase-like_dom_sf"/>
</dbReference>
<evidence type="ECO:0000256" key="6">
    <source>
        <dbReference type="SAM" id="Phobius"/>
    </source>
</evidence>
<sequence length="698" mass="79031">MQRRCLNCFNLFDIVYSDKEESEVCPYCGYCEGTPPKELYHLYPGVGLYNNRYVIGTCIGFGGFGITYKAWDNVLETVVAVKEYYPTGLVQRVPGKPQVIIYTGESKEEYMQGLERFLDEAKNMAKFVDNPNIVHVDAFFEENNTAYLVMEYLPGMTLKSYLKSKGGRIGCEEVIPIADAVITALKEIHAGGIIHRDISPDNIMLCNDGRIKLLDFGAARFSDADQERTRSIILKPGFAPPEQYQAKSKQGPWTDIYALCATVYRAITGVLPDESVNRVIEDTVQSPIQIYSDIPERISNTVMKGMSIYPEIRFSNVDELKKALDGEKKVMEPKKELRVRRMKRTITVGIALLVVVSMSLYVYNMYKNKKADVVMNAADISIWIAVDDQMNEDGAKAMMDSGIEAFTSSQEKVNVNYKFIPEDQYGSELLKAYENGEMPTIFQAQYATKEIMEDAASVDKVYEYMEKSGSDDCYLLENYKNSIEESKKIPLSFEAPVVYVKRSSEVKNIDNLTISDYKQIESMSDDSFYISESAEDMLLSSLNSNENSQNIDDKRKKEWKKLGGSEIYKQFLSDDKLLYYFGSTEDYKFVNDSWAGRYKIVKIESDSVYVEPTNELSISGTTSDDESRAASLLISYMLKQGAQEALFLGTSYSDNGVDKLQKIEGLPVNKSALKSYTDTNTELQIIDSYTDNMKIKQQ</sequence>
<dbReference type="SUPFAM" id="SSF56112">
    <property type="entry name" value="Protein kinase-like (PK-like)"/>
    <property type="match status" value="1"/>
</dbReference>
<dbReference type="PROSITE" id="PS00107">
    <property type="entry name" value="PROTEIN_KINASE_ATP"/>
    <property type="match status" value="1"/>
</dbReference>
<accession>A0ABV1I9L9</accession>
<dbReference type="PROSITE" id="PS00109">
    <property type="entry name" value="PROTEIN_KINASE_TYR"/>
    <property type="match status" value="1"/>
</dbReference>
<dbReference type="Proteomes" id="UP001494672">
    <property type="component" value="Unassembled WGS sequence"/>
</dbReference>
<protein>
    <submittedName>
        <fullName evidence="8">Serine/threonine-protein kinase</fullName>
        <ecNumber evidence="8">2.7.11.1</ecNumber>
    </submittedName>
</protein>
<dbReference type="Gene3D" id="1.10.510.10">
    <property type="entry name" value="Transferase(Phosphotransferase) domain 1"/>
    <property type="match status" value="1"/>
</dbReference>
<dbReference type="CDD" id="cd14014">
    <property type="entry name" value="STKc_PknB_like"/>
    <property type="match status" value="1"/>
</dbReference>
<name>A0ABV1I9L9_9FIRM</name>
<dbReference type="InterPro" id="IPR045269">
    <property type="entry name" value="Atg1-like"/>
</dbReference>
<dbReference type="Pfam" id="PF00069">
    <property type="entry name" value="Pkinase"/>
    <property type="match status" value="1"/>
</dbReference>
<gene>
    <name evidence="8" type="ORF">AAAU18_08410</name>
</gene>
<dbReference type="InterPro" id="IPR017441">
    <property type="entry name" value="Protein_kinase_ATP_BS"/>
</dbReference>
<comment type="caution">
    <text evidence="8">The sequence shown here is derived from an EMBL/GenBank/DDBJ whole genome shotgun (WGS) entry which is preliminary data.</text>
</comment>
<dbReference type="GO" id="GO:0004674">
    <property type="term" value="F:protein serine/threonine kinase activity"/>
    <property type="evidence" value="ECO:0007669"/>
    <property type="project" value="UniProtKB-EC"/>
</dbReference>
<keyword evidence="9" id="KW-1185">Reference proteome</keyword>
<dbReference type="InterPro" id="IPR000719">
    <property type="entry name" value="Prot_kinase_dom"/>
</dbReference>
<proteinExistence type="predicted"/>
<evidence type="ECO:0000256" key="5">
    <source>
        <dbReference type="PROSITE-ProRule" id="PRU10141"/>
    </source>
</evidence>
<keyword evidence="4 5" id="KW-0067">ATP-binding</keyword>
<keyword evidence="6" id="KW-0472">Membrane</keyword>
<evidence type="ECO:0000259" key="7">
    <source>
        <dbReference type="PROSITE" id="PS50011"/>
    </source>
</evidence>
<evidence type="ECO:0000256" key="4">
    <source>
        <dbReference type="ARBA" id="ARBA00022840"/>
    </source>
</evidence>
<dbReference type="EMBL" id="JBBNGJ010000005">
    <property type="protein sequence ID" value="MEQ2592925.1"/>
    <property type="molecule type" value="Genomic_DNA"/>
</dbReference>
<dbReference type="EC" id="2.7.11.1" evidence="8"/>
<keyword evidence="2 5" id="KW-0547">Nucleotide-binding</keyword>